<dbReference type="AlphaFoldDB" id="A0A8J6BQR2"/>
<evidence type="ECO:0000313" key="3">
    <source>
        <dbReference type="Proteomes" id="UP000770717"/>
    </source>
</evidence>
<accession>A0A8J6BQR2</accession>
<keyword evidence="3" id="KW-1185">Reference proteome</keyword>
<gene>
    <name evidence="2" type="ORF">GDO78_017677</name>
</gene>
<protein>
    <submittedName>
        <fullName evidence="2">Uncharacterized protein</fullName>
    </submittedName>
</protein>
<dbReference type="Proteomes" id="UP000770717">
    <property type="component" value="Unassembled WGS sequence"/>
</dbReference>
<reference evidence="2" key="1">
    <citation type="thesis" date="2020" institute="ProQuest LLC" country="789 East Eisenhower Parkway, Ann Arbor, MI, USA">
        <title>Comparative Genomics and Chromosome Evolution.</title>
        <authorList>
            <person name="Mudd A.B."/>
        </authorList>
    </citation>
    <scope>NUCLEOTIDE SEQUENCE</scope>
    <source>
        <strain evidence="2">HN-11 Male</strain>
        <tissue evidence="2">Kidney and liver</tissue>
    </source>
</reference>
<feature type="region of interest" description="Disordered" evidence="1">
    <location>
        <begin position="1"/>
        <end position="50"/>
    </location>
</feature>
<sequence>MNCPSPGHSDQTVRGVLDQWMRESTQGDRAQDAPDRPPQRPSRACQSGGDRRATCNIHLVCAVISPQQWSCLGRMQWQKVY</sequence>
<evidence type="ECO:0000256" key="1">
    <source>
        <dbReference type="SAM" id="MobiDB-lite"/>
    </source>
</evidence>
<comment type="caution">
    <text evidence="2">The sequence shown here is derived from an EMBL/GenBank/DDBJ whole genome shotgun (WGS) entry which is preliminary data.</text>
</comment>
<feature type="compositionally biased region" description="Basic and acidic residues" evidence="1">
    <location>
        <begin position="25"/>
        <end position="38"/>
    </location>
</feature>
<proteinExistence type="predicted"/>
<name>A0A8J6BQR2_ELECQ</name>
<dbReference type="EMBL" id="WNTK01002649">
    <property type="protein sequence ID" value="KAG9465823.1"/>
    <property type="molecule type" value="Genomic_DNA"/>
</dbReference>
<evidence type="ECO:0000313" key="2">
    <source>
        <dbReference type="EMBL" id="KAG9465823.1"/>
    </source>
</evidence>
<organism evidence="2 3">
    <name type="scientific">Eleutherodactylus coqui</name>
    <name type="common">Puerto Rican coqui</name>
    <dbReference type="NCBI Taxonomy" id="57060"/>
    <lineage>
        <taxon>Eukaryota</taxon>
        <taxon>Metazoa</taxon>
        <taxon>Chordata</taxon>
        <taxon>Craniata</taxon>
        <taxon>Vertebrata</taxon>
        <taxon>Euteleostomi</taxon>
        <taxon>Amphibia</taxon>
        <taxon>Batrachia</taxon>
        <taxon>Anura</taxon>
        <taxon>Neobatrachia</taxon>
        <taxon>Hyloidea</taxon>
        <taxon>Eleutherodactylidae</taxon>
        <taxon>Eleutherodactylinae</taxon>
        <taxon>Eleutherodactylus</taxon>
        <taxon>Eleutherodactylus</taxon>
    </lineage>
</organism>